<dbReference type="EMBL" id="CP006943">
    <property type="protein sequence ID" value="AHG75571.1"/>
    <property type="molecule type" value="Genomic_DNA"/>
</dbReference>
<dbReference type="AlphaFoldDB" id="W0QAJ5"/>
<gene>
    <name evidence="1" type="ORF">X808_10480</name>
</gene>
<sequence>MTATSGLILQEICKKLCKFYRLSGDFSNDVFLIFPSLQYAQ</sequence>
<evidence type="ECO:0000313" key="2">
    <source>
        <dbReference type="Proteomes" id="UP000066995"/>
    </source>
</evidence>
<proteinExistence type="predicted"/>
<dbReference type="Proteomes" id="UP000066995">
    <property type="component" value="Chromosome"/>
</dbReference>
<dbReference type="KEGG" id="mvi:X808_10480"/>
<evidence type="ECO:0000313" key="1">
    <source>
        <dbReference type="EMBL" id="AHG75571.1"/>
    </source>
</evidence>
<organism evidence="1 2">
    <name type="scientific">Mannheimia varigena USDA-ARS-USMARC-1296</name>
    <dbReference type="NCBI Taxonomy" id="1433287"/>
    <lineage>
        <taxon>Bacteria</taxon>
        <taxon>Pseudomonadati</taxon>
        <taxon>Pseudomonadota</taxon>
        <taxon>Gammaproteobacteria</taxon>
        <taxon>Pasteurellales</taxon>
        <taxon>Pasteurellaceae</taxon>
        <taxon>Mannheimia</taxon>
    </lineage>
</organism>
<protein>
    <submittedName>
        <fullName evidence="1">Uncharacterized protein</fullName>
    </submittedName>
</protein>
<dbReference type="HOGENOM" id="CLU_3272460_0_0_6"/>
<accession>W0QAJ5</accession>
<reference evidence="1 2" key="1">
    <citation type="submission" date="2013-12" db="EMBL/GenBank/DDBJ databases">
        <title>Annotation of the Mannheimia varigena USDA-ARS-USMARC-1296 complete genome.</title>
        <authorList>
            <person name="Harhay G.P."/>
            <person name="Clawson M.L."/>
            <person name="Murray R.W."/>
            <person name="Lubbers B.V."/>
            <person name="Heaton M.P."/>
            <person name="Chitko-Mckown C.G."/>
            <person name="Harhay D.M."/>
            <person name="Smith T.P.L."/>
        </authorList>
    </citation>
    <scope>NUCLEOTIDE SEQUENCE [LARGE SCALE GENOMIC DNA]</scope>
    <source>
        <strain evidence="1 2">USDA-ARS-USMARC-1296</strain>
    </source>
</reference>
<keyword evidence="2" id="KW-1185">Reference proteome</keyword>
<name>W0QAJ5_9PAST</name>